<dbReference type="InterPro" id="IPR007922">
    <property type="entry name" value="DciA-like"/>
</dbReference>
<evidence type="ECO:0000313" key="1">
    <source>
        <dbReference type="EMBL" id="BCX50302.1"/>
    </source>
</evidence>
<sequence length="123" mass="13911">MAREDRLARIRRAILREWRGGDEPDHPDSRVHQPTDFLAAILKQANASEGIDEERLREMWVEIAGEFVARHAAPDSLKGGCLTLKVLQPAMRFQLEQMKPRLLANLKRAAGEGVVRSIRFSLG</sequence>
<keyword evidence="2" id="KW-1185">Reference proteome</keyword>
<reference evidence="1 2" key="1">
    <citation type="submission" date="2021-06" db="EMBL/GenBank/DDBJ databases">
        <title>Complete genome of Haloferula helveola possessing various polysaccharide degrading enzymes.</title>
        <authorList>
            <person name="Takami H."/>
            <person name="Huang C."/>
            <person name="Hamasaki K."/>
        </authorList>
    </citation>
    <scope>NUCLEOTIDE SEQUENCE [LARGE SCALE GENOMIC DNA]</scope>
    <source>
        <strain evidence="1 2">CN-1</strain>
    </source>
</reference>
<organism evidence="1 2">
    <name type="scientific">Haloferula helveola</name>
    <dbReference type="NCBI Taxonomy" id="490095"/>
    <lineage>
        <taxon>Bacteria</taxon>
        <taxon>Pseudomonadati</taxon>
        <taxon>Verrucomicrobiota</taxon>
        <taxon>Verrucomicrobiia</taxon>
        <taxon>Verrucomicrobiales</taxon>
        <taxon>Verrucomicrobiaceae</taxon>
        <taxon>Haloferula</taxon>
    </lineage>
</organism>
<dbReference type="PANTHER" id="PTHR36456:SF1">
    <property type="entry name" value="UPF0232 PROTEIN SCO3875"/>
    <property type="match status" value="1"/>
</dbReference>
<name>A0ABM7RJX3_9BACT</name>
<dbReference type="EMBL" id="AP024702">
    <property type="protein sequence ID" value="BCX50302.1"/>
    <property type="molecule type" value="Genomic_DNA"/>
</dbReference>
<dbReference type="RefSeq" id="WP_338687298.1">
    <property type="nucleotide sequence ID" value="NZ_AP024702.1"/>
</dbReference>
<gene>
    <name evidence="1" type="ORF">HAHE_42100</name>
</gene>
<evidence type="ECO:0000313" key="2">
    <source>
        <dbReference type="Proteomes" id="UP001374893"/>
    </source>
</evidence>
<dbReference type="Proteomes" id="UP001374893">
    <property type="component" value="Chromosome"/>
</dbReference>
<accession>A0ABM7RJX3</accession>
<dbReference type="PANTHER" id="PTHR36456">
    <property type="entry name" value="UPF0232 PROTEIN SCO3875"/>
    <property type="match status" value="1"/>
</dbReference>
<protein>
    <submittedName>
        <fullName evidence="1">RNA-binding protein</fullName>
    </submittedName>
</protein>
<proteinExistence type="predicted"/>
<dbReference type="Pfam" id="PF05258">
    <property type="entry name" value="DciA"/>
    <property type="match status" value="1"/>
</dbReference>